<feature type="compositionally biased region" description="Basic residues" evidence="1">
    <location>
        <begin position="201"/>
        <end position="211"/>
    </location>
</feature>
<keyword evidence="3" id="KW-1185">Reference proteome</keyword>
<feature type="region of interest" description="Disordered" evidence="1">
    <location>
        <begin position="144"/>
        <end position="211"/>
    </location>
</feature>
<proteinExistence type="predicted"/>
<accession>A0A091DRZ6</accession>
<feature type="compositionally biased region" description="Basic and acidic residues" evidence="1">
    <location>
        <begin position="176"/>
        <end position="197"/>
    </location>
</feature>
<protein>
    <submittedName>
        <fullName evidence="2">Uncharacterized protein</fullName>
    </submittedName>
</protein>
<name>A0A091DRZ6_FUKDA</name>
<evidence type="ECO:0000313" key="2">
    <source>
        <dbReference type="EMBL" id="KFO33198.1"/>
    </source>
</evidence>
<dbReference type="EMBL" id="KN122104">
    <property type="protein sequence ID" value="KFO33198.1"/>
    <property type="molecule type" value="Genomic_DNA"/>
</dbReference>
<sequence length="211" mass="23418">MKQSDSTVFCSDLREQQVLCTFWCKWPDFPVFKVNENPKSRFNRSGRRMQVFPTLDPEEKKGRMESSTQENVGSTPVIPTKALLPVSVKLEARTGERTVQLPTLQQKFTNVQKASGPISFALAWFSSSLRVPIRQSRRTERASILQGAASAPKTGSEQLDLEAAGAGLEKVNTKGSKGERGGNRGQPEESIVRKNDLNIRGSKRKNGLQVI</sequence>
<evidence type="ECO:0000256" key="1">
    <source>
        <dbReference type="SAM" id="MobiDB-lite"/>
    </source>
</evidence>
<organism evidence="2 3">
    <name type="scientific">Fukomys damarensis</name>
    <name type="common">Damaraland mole rat</name>
    <name type="synonym">Cryptomys damarensis</name>
    <dbReference type="NCBI Taxonomy" id="885580"/>
    <lineage>
        <taxon>Eukaryota</taxon>
        <taxon>Metazoa</taxon>
        <taxon>Chordata</taxon>
        <taxon>Craniata</taxon>
        <taxon>Vertebrata</taxon>
        <taxon>Euteleostomi</taxon>
        <taxon>Mammalia</taxon>
        <taxon>Eutheria</taxon>
        <taxon>Euarchontoglires</taxon>
        <taxon>Glires</taxon>
        <taxon>Rodentia</taxon>
        <taxon>Hystricomorpha</taxon>
        <taxon>Bathyergidae</taxon>
        <taxon>Fukomys</taxon>
    </lineage>
</organism>
<gene>
    <name evidence="2" type="ORF">H920_05386</name>
</gene>
<dbReference type="Proteomes" id="UP000028990">
    <property type="component" value="Unassembled WGS sequence"/>
</dbReference>
<dbReference type="AlphaFoldDB" id="A0A091DRZ6"/>
<reference evidence="2 3" key="1">
    <citation type="submission" date="2013-11" db="EMBL/GenBank/DDBJ databases">
        <title>The Damaraland mole rat (Fukomys damarensis) genome and evolution of African mole rats.</title>
        <authorList>
            <person name="Gladyshev V.N."/>
            <person name="Fang X."/>
        </authorList>
    </citation>
    <scope>NUCLEOTIDE SEQUENCE [LARGE SCALE GENOMIC DNA]</scope>
    <source>
        <tissue evidence="2">Liver</tissue>
    </source>
</reference>
<evidence type="ECO:0000313" key="3">
    <source>
        <dbReference type="Proteomes" id="UP000028990"/>
    </source>
</evidence>